<dbReference type="Proteomes" id="UP000634435">
    <property type="component" value="Unassembled WGS sequence"/>
</dbReference>
<feature type="chain" id="PRO_5047482005" description="DUF4467 domain-containing protein" evidence="1">
    <location>
        <begin position="22"/>
        <end position="111"/>
    </location>
</feature>
<evidence type="ECO:0000256" key="1">
    <source>
        <dbReference type="SAM" id="SignalP"/>
    </source>
</evidence>
<reference evidence="3" key="1">
    <citation type="journal article" date="2019" name="Int. J. Syst. Evol. Microbiol.">
        <title>The Global Catalogue of Microorganisms (GCM) 10K type strain sequencing project: providing services to taxonomists for standard genome sequencing and annotation.</title>
        <authorList>
            <consortium name="The Broad Institute Genomics Platform"/>
            <consortium name="The Broad Institute Genome Sequencing Center for Infectious Disease"/>
            <person name="Wu L."/>
            <person name="Ma J."/>
        </authorList>
    </citation>
    <scope>NUCLEOTIDE SEQUENCE [LARGE SCALE GENOMIC DNA]</scope>
    <source>
        <strain evidence="3">JCM 30071</strain>
    </source>
</reference>
<keyword evidence="3" id="KW-1185">Reference proteome</keyword>
<evidence type="ECO:0008006" key="4">
    <source>
        <dbReference type="Google" id="ProtNLM"/>
    </source>
</evidence>
<dbReference type="PROSITE" id="PS51257">
    <property type="entry name" value="PROKAR_LIPOPROTEIN"/>
    <property type="match status" value="1"/>
</dbReference>
<organism evidence="2 3">
    <name type="scientific">Virgibacillus kapii</name>
    <dbReference type="NCBI Taxonomy" id="1638645"/>
    <lineage>
        <taxon>Bacteria</taxon>
        <taxon>Bacillati</taxon>
        <taxon>Bacillota</taxon>
        <taxon>Bacilli</taxon>
        <taxon>Bacillales</taxon>
        <taxon>Bacillaceae</taxon>
        <taxon>Virgibacillus</taxon>
    </lineage>
</organism>
<accession>A0ABQ2DQC3</accession>
<dbReference type="RefSeq" id="WP_188943738.1">
    <property type="nucleotide sequence ID" value="NZ_BMPN01000005.1"/>
</dbReference>
<evidence type="ECO:0000313" key="3">
    <source>
        <dbReference type="Proteomes" id="UP000634435"/>
    </source>
</evidence>
<keyword evidence="1" id="KW-0732">Signal</keyword>
<feature type="signal peptide" evidence="1">
    <location>
        <begin position="1"/>
        <end position="21"/>
    </location>
</feature>
<comment type="caution">
    <text evidence="2">The sequence shown here is derived from an EMBL/GenBank/DDBJ whole genome shotgun (WGS) entry which is preliminary data.</text>
</comment>
<protein>
    <recommendedName>
        <fullName evidence="4">DUF4467 domain-containing protein</fullName>
    </recommendedName>
</protein>
<name>A0ABQ2DQC3_9BACI</name>
<evidence type="ECO:0000313" key="2">
    <source>
        <dbReference type="EMBL" id="GGJ67619.1"/>
    </source>
</evidence>
<sequence>MKGKVLFLVFSFLLMAGCGSGYEGLIEDTTGYVEDEILAGSDKGLDVRENSSICVWDDGRYIGVEMIGEDAPSGDYLFDMSNDGYDRITGSDKDDLMEREPDYCEQFGEEI</sequence>
<dbReference type="EMBL" id="BMPN01000005">
    <property type="protein sequence ID" value="GGJ67619.1"/>
    <property type="molecule type" value="Genomic_DNA"/>
</dbReference>
<proteinExistence type="predicted"/>
<gene>
    <name evidence="2" type="ORF">GCM10007111_31870</name>
</gene>